<feature type="non-terminal residue" evidence="2">
    <location>
        <position position="1"/>
    </location>
</feature>
<evidence type="ECO:0000313" key="3">
    <source>
        <dbReference type="Proteomes" id="UP001432027"/>
    </source>
</evidence>
<organism evidence="2 3">
    <name type="scientific">Pristionchus entomophagus</name>
    <dbReference type="NCBI Taxonomy" id="358040"/>
    <lineage>
        <taxon>Eukaryota</taxon>
        <taxon>Metazoa</taxon>
        <taxon>Ecdysozoa</taxon>
        <taxon>Nematoda</taxon>
        <taxon>Chromadorea</taxon>
        <taxon>Rhabditida</taxon>
        <taxon>Rhabditina</taxon>
        <taxon>Diplogasteromorpha</taxon>
        <taxon>Diplogasteroidea</taxon>
        <taxon>Neodiplogasteridae</taxon>
        <taxon>Pristionchus</taxon>
    </lineage>
</organism>
<dbReference type="AlphaFoldDB" id="A0AAV5TGX0"/>
<reference evidence="2" key="1">
    <citation type="submission" date="2023-10" db="EMBL/GenBank/DDBJ databases">
        <title>Genome assembly of Pristionchus species.</title>
        <authorList>
            <person name="Yoshida K."/>
            <person name="Sommer R.J."/>
        </authorList>
    </citation>
    <scope>NUCLEOTIDE SEQUENCE</scope>
    <source>
        <strain evidence="2">RS0144</strain>
    </source>
</reference>
<keyword evidence="3" id="KW-1185">Reference proteome</keyword>
<feature type="region of interest" description="Disordered" evidence="1">
    <location>
        <begin position="54"/>
        <end position="83"/>
    </location>
</feature>
<comment type="caution">
    <text evidence="2">The sequence shown here is derived from an EMBL/GenBank/DDBJ whole genome shotgun (WGS) entry which is preliminary data.</text>
</comment>
<evidence type="ECO:0000256" key="1">
    <source>
        <dbReference type="SAM" id="MobiDB-lite"/>
    </source>
</evidence>
<feature type="compositionally biased region" description="Polar residues" evidence="1">
    <location>
        <begin position="54"/>
        <end position="66"/>
    </location>
</feature>
<name>A0AAV5TGX0_9BILA</name>
<sequence length="83" mass="9709">SIIRYYQYVGRYPKGPRPLPFIGNLLEESRLQSPASIFRKIRQGTQRNLHFVHSSSIRATNRLSDNQGGIRGQRRRLRRSSNQ</sequence>
<protein>
    <submittedName>
        <fullName evidence="2">Uncharacterized protein</fullName>
    </submittedName>
</protein>
<gene>
    <name evidence="2" type="ORF">PENTCL1PPCAC_15151</name>
</gene>
<dbReference type="EMBL" id="BTSX01000004">
    <property type="protein sequence ID" value="GMS92976.1"/>
    <property type="molecule type" value="Genomic_DNA"/>
</dbReference>
<feature type="compositionally biased region" description="Basic residues" evidence="1">
    <location>
        <begin position="72"/>
        <end position="83"/>
    </location>
</feature>
<dbReference type="Proteomes" id="UP001432027">
    <property type="component" value="Unassembled WGS sequence"/>
</dbReference>
<evidence type="ECO:0000313" key="2">
    <source>
        <dbReference type="EMBL" id="GMS92976.1"/>
    </source>
</evidence>
<proteinExistence type="predicted"/>
<accession>A0AAV5TGX0</accession>